<comment type="caution">
    <text evidence="2">The sequence shown here is derived from an EMBL/GenBank/DDBJ whole genome shotgun (WGS) entry which is preliminary data.</text>
</comment>
<keyword evidence="1" id="KW-0472">Membrane</keyword>
<name>A0A431TWG2_9BACT</name>
<evidence type="ECO:0000256" key="1">
    <source>
        <dbReference type="SAM" id="Phobius"/>
    </source>
</evidence>
<sequence length="188" mass="21316">MEFLFGFVFTLIKISLQAAVYATLLLGLALGLTRIWPASWLARRAQRPWQLWQSTCLLLAGLLFAFSFTYWGSHGLGDYSRIPLGHSEAVEENNGLDAYFEPSVPVDRPGDQAHLANFQVAAEVLCAAYDDGSYFTYDLASKDYQTFATGADYNAHARRRGLPLAEQFEPFSAHYRRFWGGWRFWLLA</sequence>
<dbReference type="AlphaFoldDB" id="A0A431TWG2"/>
<dbReference type="Proteomes" id="UP000282184">
    <property type="component" value="Unassembled WGS sequence"/>
</dbReference>
<gene>
    <name evidence="2" type="ORF">EJV47_24155</name>
</gene>
<dbReference type="OrthoDB" id="1367524at2"/>
<keyword evidence="1" id="KW-0812">Transmembrane</keyword>
<organism evidence="2 3">
    <name type="scientific">Hymenobacter gummosus</name>
    <dbReference type="NCBI Taxonomy" id="1776032"/>
    <lineage>
        <taxon>Bacteria</taxon>
        <taxon>Pseudomonadati</taxon>
        <taxon>Bacteroidota</taxon>
        <taxon>Cytophagia</taxon>
        <taxon>Cytophagales</taxon>
        <taxon>Hymenobacteraceae</taxon>
        <taxon>Hymenobacter</taxon>
    </lineage>
</organism>
<feature type="transmembrane region" description="Helical" evidence="1">
    <location>
        <begin position="51"/>
        <end position="71"/>
    </location>
</feature>
<dbReference type="RefSeq" id="WP_126695782.1">
    <property type="nucleotide sequence ID" value="NZ_RXOF01000018.1"/>
</dbReference>
<keyword evidence="1" id="KW-1133">Transmembrane helix</keyword>
<reference evidence="2 3" key="1">
    <citation type="submission" date="2018-12" db="EMBL/GenBank/DDBJ databases">
        <title>Hymenobacter gummosus sp. nov., isolated from a spring.</title>
        <authorList>
            <person name="Nie L."/>
        </authorList>
    </citation>
    <scope>NUCLEOTIDE SEQUENCE [LARGE SCALE GENOMIC DNA]</scope>
    <source>
        <strain evidence="2 3">KCTC 52166</strain>
    </source>
</reference>
<keyword evidence="3" id="KW-1185">Reference proteome</keyword>
<evidence type="ECO:0000313" key="3">
    <source>
        <dbReference type="Proteomes" id="UP000282184"/>
    </source>
</evidence>
<dbReference type="EMBL" id="RXOF01000018">
    <property type="protein sequence ID" value="RTQ45926.1"/>
    <property type="molecule type" value="Genomic_DNA"/>
</dbReference>
<feature type="transmembrane region" description="Helical" evidence="1">
    <location>
        <begin position="6"/>
        <end position="30"/>
    </location>
</feature>
<evidence type="ECO:0000313" key="2">
    <source>
        <dbReference type="EMBL" id="RTQ45926.1"/>
    </source>
</evidence>
<accession>A0A431TWG2</accession>
<proteinExistence type="predicted"/>
<protein>
    <submittedName>
        <fullName evidence="2">Uncharacterized protein</fullName>
    </submittedName>
</protein>